<feature type="region of interest" description="Disordered" evidence="15">
    <location>
        <begin position="39"/>
        <end position="76"/>
    </location>
</feature>
<proteinExistence type="inferred from homology"/>
<feature type="domain" description="Homeobox" evidence="16">
    <location>
        <begin position="137"/>
        <end position="197"/>
    </location>
</feature>
<evidence type="ECO:0000256" key="14">
    <source>
        <dbReference type="RuleBase" id="RU000682"/>
    </source>
</evidence>
<accession>A0AAV7D1Q0</accession>
<dbReference type="GO" id="GO:0000981">
    <property type="term" value="F:DNA-binding transcription factor activity, RNA polymerase II-specific"/>
    <property type="evidence" value="ECO:0007669"/>
    <property type="project" value="InterPro"/>
</dbReference>
<evidence type="ECO:0000256" key="7">
    <source>
        <dbReference type="ARBA" id="ARBA00023242"/>
    </source>
</evidence>
<dbReference type="InterPro" id="IPR009057">
    <property type="entry name" value="Homeodomain-like_sf"/>
</dbReference>
<dbReference type="GO" id="GO:0005634">
    <property type="term" value="C:nucleus"/>
    <property type="evidence" value="ECO:0007669"/>
    <property type="project" value="UniProtKB-SubCell"/>
</dbReference>
<dbReference type="InterPro" id="IPR020479">
    <property type="entry name" value="HD_metazoa"/>
</dbReference>
<evidence type="ECO:0000256" key="6">
    <source>
        <dbReference type="ARBA" id="ARBA00023163"/>
    </source>
</evidence>
<keyword evidence="4 13" id="KW-0238">DNA-binding</keyword>
<evidence type="ECO:0000256" key="11">
    <source>
        <dbReference type="ARBA" id="ARBA00076389"/>
    </source>
</evidence>
<keyword evidence="3" id="KW-0805">Transcription regulation</keyword>
<comment type="function">
    <text evidence="9">Transcription factor involved in specification of neuronal cell types and which is required for inner ear and hypothalamus development. Binds to the 5'-CAAGTG-3' core sequence. May act as a stage-specific inhibitor of anf1 in the anterior neural plate during the development.</text>
</comment>
<feature type="region of interest" description="Disordered" evidence="15">
    <location>
        <begin position="110"/>
        <end position="132"/>
    </location>
</feature>
<keyword evidence="18" id="KW-1185">Reference proteome</keyword>
<dbReference type="SMART" id="SM00389">
    <property type="entry name" value="HOX"/>
    <property type="match status" value="1"/>
</dbReference>
<dbReference type="PRINTS" id="PR00024">
    <property type="entry name" value="HOMEOBOX"/>
</dbReference>
<keyword evidence="6" id="KW-0804">Transcription</keyword>
<evidence type="ECO:0000256" key="5">
    <source>
        <dbReference type="ARBA" id="ARBA00023155"/>
    </source>
</evidence>
<organism evidence="17 18">
    <name type="scientific">Engystomops pustulosus</name>
    <name type="common">Tungara frog</name>
    <name type="synonym">Physalaemus pustulosus</name>
    <dbReference type="NCBI Taxonomy" id="76066"/>
    <lineage>
        <taxon>Eukaryota</taxon>
        <taxon>Metazoa</taxon>
        <taxon>Chordata</taxon>
        <taxon>Craniata</taxon>
        <taxon>Vertebrata</taxon>
        <taxon>Euteleostomi</taxon>
        <taxon>Amphibia</taxon>
        <taxon>Batrachia</taxon>
        <taxon>Anura</taxon>
        <taxon>Neobatrachia</taxon>
        <taxon>Hyloidea</taxon>
        <taxon>Leptodactylidae</taxon>
        <taxon>Leiuperinae</taxon>
        <taxon>Engystomops</taxon>
    </lineage>
</organism>
<keyword evidence="7 13" id="KW-0539">Nucleus</keyword>
<dbReference type="GO" id="GO:0000977">
    <property type="term" value="F:RNA polymerase II transcription regulatory region sequence-specific DNA binding"/>
    <property type="evidence" value="ECO:0007669"/>
    <property type="project" value="TreeGrafter"/>
</dbReference>
<name>A0AAV7D1Q0_ENGPU</name>
<evidence type="ECO:0000256" key="15">
    <source>
        <dbReference type="SAM" id="MobiDB-lite"/>
    </source>
</evidence>
<dbReference type="InterPro" id="IPR051300">
    <property type="entry name" value="HMX_Homeobox_TF"/>
</dbReference>
<dbReference type="PANTHER" id="PTHR46110">
    <property type="entry name" value="HOMEOBOX PROTEIN HMX"/>
    <property type="match status" value="1"/>
</dbReference>
<dbReference type="InterPro" id="IPR001356">
    <property type="entry name" value="HD"/>
</dbReference>
<keyword evidence="2" id="KW-0217">Developmental protein</keyword>
<reference evidence="17" key="1">
    <citation type="thesis" date="2020" institute="ProQuest LLC" country="789 East Eisenhower Parkway, Ann Arbor, MI, USA">
        <title>Comparative Genomics and Chromosome Evolution.</title>
        <authorList>
            <person name="Mudd A.B."/>
        </authorList>
    </citation>
    <scope>NUCLEOTIDE SEQUENCE</scope>
    <source>
        <strain evidence="17">237g6f4</strain>
        <tissue evidence="17">Blood</tissue>
    </source>
</reference>
<evidence type="ECO:0000313" key="17">
    <source>
        <dbReference type="EMBL" id="KAG8591325.1"/>
    </source>
</evidence>
<protein>
    <recommendedName>
        <fullName evidence="10">Homeobox protein HMX3</fullName>
    </recommendedName>
    <alternativeName>
        <fullName evidence="11">Homeobox protein H6 family member 3</fullName>
    </alternativeName>
    <alternativeName>
        <fullName evidence="12">Homeobox protein Nkx-5.1</fullName>
    </alternativeName>
</protein>
<sequence>MIIPSSASTAPATMSKSQDACRPLAFSFTIDSILKLNSRRTDSSKTHRAFIQRSPSPELLQPRGEEDEEEAPKGMSLYQAQGSRSCLLATTTTHSLNYCTEQSANFRDLPCRTDTPDSFEDGPSPSPDQLNKKTKLLAKKKTRTIFSKSQIFQLESTFDMKRYLSSAERACLANSLQLTETQVKIWFQNRRNKLKRQMSAELEAPGAGEPNGDLPVIYKDTSFLSRCVLPMSFPVIYPGSSIPYLCFPNPGKYYSLADGDV</sequence>
<dbReference type="EMBL" id="WNYA01000001">
    <property type="protein sequence ID" value="KAG8591325.1"/>
    <property type="molecule type" value="Genomic_DNA"/>
</dbReference>
<dbReference type="Proteomes" id="UP000824782">
    <property type="component" value="Unassembled WGS sequence"/>
</dbReference>
<evidence type="ECO:0000256" key="13">
    <source>
        <dbReference type="PROSITE-ProRule" id="PRU00108"/>
    </source>
</evidence>
<evidence type="ECO:0000256" key="2">
    <source>
        <dbReference type="ARBA" id="ARBA00022473"/>
    </source>
</evidence>
<dbReference type="SUPFAM" id="SSF46689">
    <property type="entry name" value="Homeodomain-like"/>
    <property type="match status" value="1"/>
</dbReference>
<feature type="DNA-binding region" description="Homeobox" evidence="13">
    <location>
        <begin position="139"/>
        <end position="198"/>
    </location>
</feature>
<dbReference type="FunFam" id="1.10.10.60:FF:000053">
    <property type="entry name" value="H6 family homeobox 2"/>
    <property type="match status" value="1"/>
</dbReference>
<dbReference type="CDD" id="cd00086">
    <property type="entry name" value="homeodomain"/>
    <property type="match status" value="1"/>
</dbReference>
<dbReference type="PANTHER" id="PTHR46110:SF5">
    <property type="entry name" value="SENSORY ORGAN HOMEOBOX"/>
    <property type="match status" value="1"/>
</dbReference>
<keyword evidence="5 13" id="KW-0371">Homeobox</keyword>
<dbReference type="PROSITE" id="PS00027">
    <property type="entry name" value="HOMEOBOX_1"/>
    <property type="match status" value="1"/>
</dbReference>
<dbReference type="InterPro" id="IPR017970">
    <property type="entry name" value="Homeobox_CS"/>
</dbReference>
<gene>
    <name evidence="17" type="ORF">GDO81_000125</name>
</gene>
<evidence type="ECO:0000256" key="10">
    <source>
        <dbReference type="ARBA" id="ARBA00071649"/>
    </source>
</evidence>
<evidence type="ECO:0000256" key="4">
    <source>
        <dbReference type="ARBA" id="ARBA00023125"/>
    </source>
</evidence>
<comment type="caution">
    <text evidence="17">The sequence shown here is derived from an EMBL/GenBank/DDBJ whole genome shotgun (WGS) entry which is preliminary data.</text>
</comment>
<evidence type="ECO:0000259" key="16">
    <source>
        <dbReference type="PROSITE" id="PS50071"/>
    </source>
</evidence>
<comment type="similarity">
    <text evidence="8">Belongs to the HMX homeobox family.</text>
</comment>
<evidence type="ECO:0000256" key="8">
    <source>
        <dbReference type="ARBA" id="ARBA00038165"/>
    </source>
</evidence>
<evidence type="ECO:0000313" key="18">
    <source>
        <dbReference type="Proteomes" id="UP000824782"/>
    </source>
</evidence>
<evidence type="ECO:0000256" key="9">
    <source>
        <dbReference type="ARBA" id="ARBA00054831"/>
    </source>
</evidence>
<evidence type="ECO:0000256" key="1">
    <source>
        <dbReference type="ARBA" id="ARBA00004123"/>
    </source>
</evidence>
<dbReference type="PROSITE" id="PS50071">
    <property type="entry name" value="HOMEOBOX_2"/>
    <property type="match status" value="1"/>
</dbReference>
<dbReference type="Pfam" id="PF00046">
    <property type="entry name" value="Homeodomain"/>
    <property type="match status" value="1"/>
</dbReference>
<comment type="subcellular location">
    <subcellularLocation>
        <location evidence="1 13 14">Nucleus</location>
    </subcellularLocation>
</comment>
<evidence type="ECO:0000256" key="3">
    <source>
        <dbReference type="ARBA" id="ARBA00023015"/>
    </source>
</evidence>
<dbReference type="Gene3D" id="1.10.10.60">
    <property type="entry name" value="Homeodomain-like"/>
    <property type="match status" value="1"/>
</dbReference>
<evidence type="ECO:0000256" key="12">
    <source>
        <dbReference type="ARBA" id="ARBA00077562"/>
    </source>
</evidence>
<dbReference type="AlphaFoldDB" id="A0AAV7D1Q0"/>